<keyword evidence="1" id="KW-0812">Transmembrane</keyword>
<dbReference type="Proteomes" id="UP000435036">
    <property type="component" value="Unassembled WGS sequence"/>
</dbReference>
<gene>
    <name evidence="4" type="ORF">GQF63_03360</name>
</gene>
<dbReference type="PANTHER" id="PTHR30273:SF2">
    <property type="entry name" value="PROTEIN FECR"/>
    <property type="match status" value="1"/>
</dbReference>
<dbReference type="AlphaFoldDB" id="A0A6N8KW70"/>
<evidence type="ECO:0000259" key="2">
    <source>
        <dbReference type="Pfam" id="PF04773"/>
    </source>
</evidence>
<dbReference type="Gene3D" id="3.55.50.30">
    <property type="match status" value="1"/>
</dbReference>
<evidence type="ECO:0000259" key="3">
    <source>
        <dbReference type="Pfam" id="PF16344"/>
    </source>
</evidence>
<dbReference type="Pfam" id="PF16344">
    <property type="entry name" value="FecR_C"/>
    <property type="match status" value="1"/>
</dbReference>
<dbReference type="Pfam" id="PF04773">
    <property type="entry name" value="FecR"/>
    <property type="match status" value="1"/>
</dbReference>
<keyword evidence="5" id="KW-1185">Reference proteome</keyword>
<dbReference type="EMBL" id="WSQA01000002">
    <property type="protein sequence ID" value="MVZ61054.1"/>
    <property type="molecule type" value="Genomic_DNA"/>
</dbReference>
<keyword evidence="1" id="KW-0472">Membrane</keyword>
<keyword evidence="1" id="KW-1133">Transmembrane helix</keyword>
<dbReference type="InterPro" id="IPR012373">
    <property type="entry name" value="Ferrdict_sens_TM"/>
</dbReference>
<organism evidence="4 5">
    <name type="scientific">Sphingobacterium humi</name>
    <dbReference type="NCBI Taxonomy" id="1796905"/>
    <lineage>
        <taxon>Bacteria</taxon>
        <taxon>Pseudomonadati</taxon>
        <taxon>Bacteroidota</taxon>
        <taxon>Sphingobacteriia</taxon>
        <taxon>Sphingobacteriales</taxon>
        <taxon>Sphingobacteriaceae</taxon>
        <taxon>Sphingobacterium</taxon>
    </lineage>
</organism>
<dbReference type="PIRSF" id="PIRSF018266">
    <property type="entry name" value="FecR"/>
    <property type="match status" value="1"/>
</dbReference>
<comment type="caution">
    <text evidence="4">The sequence shown here is derived from an EMBL/GenBank/DDBJ whole genome shotgun (WGS) entry which is preliminary data.</text>
</comment>
<dbReference type="InterPro" id="IPR006860">
    <property type="entry name" value="FecR"/>
</dbReference>
<evidence type="ECO:0000256" key="1">
    <source>
        <dbReference type="SAM" id="Phobius"/>
    </source>
</evidence>
<accession>A0A6N8KW70</accession>
<feature type="domain" description="Protein FecR C-terminal" evidence="3">
    <location>
        <begin position="294"/>
        <end position="359"/>
    </location>
</feature>
<dbReference type="Gene3D" id="2.60.120.1440">
    <property type="match status" value="1"/>
</dbReference>
<dbReference type="GO" id="GO:0016989">
    <property type="term" value="F:sigma factor antagonist activity"/>
    <property type="evidence" value="ECO:0007669"/>
    <property type="project" value="TreeGrafter"/>
</dbReference>
<reference evidence="4 5" key="1">
    <citation type="submission" date="2019-12" db="EMBL/GenBank/DDBJ databases">
        <authorList>
            <person name="Dong K."/>
        </authorList>
    </citation>
    <scope>NUCLEOTIDE SEQUENCE [LARGE SCALE GENOMIC DNA]</scope>
    <source>
        <strain evidence="4 5">JCM 31225</strain>
    </source>
</reference>
<dbReference type="PANTHER" id="PTHR30273">
    <property type="entry name" value="PERIPLASMIC SIGNAL SENSOR AND SIGMA FACTOR ACTIVATOR FECR-RELATED"/>
    <property type="match status" value="1"/>
</dbReference>
<sequence length="363" mass="41336">MISQMKMNLRKLIKKYLKGKTNALEDNQVDEFYHYLPSEGHDLNDFNEEEKTALEKAIWQKIQLAKDSREIQRPKPNYYKWAAVIAIPLLMAGLFLMKENKPTDESLLLAQPGSFTANLVTPEGKTYSLASIDDLQKLQQQGIYQGQTDTEQPVLMHEIQTPKGGYYQLILPDSSKVWLNAASTIRFPSRFAANKREVYLEGEGYFDVTHHPEAPFSVKTAKQTTRVLGTKFNINAYADVEEDWVTLIEGSVEATSLTQEKVLMKPGYQAKIGQRIAYAKVDHAADFAAWRSGDFYFDNTPLKQVLHMLGRWYNLDVDTQHVPDNRINGLIPRNVPLKDILNLLETTSKITITVKDGKLKVQP</sequence>
<feature type="transmembrane region" description="Helical" evidence="1">
    <location>
        <begin position="78"/>
        <end position="97"/>
    </location>
</feature>
<evidence type="ECO:0000313" key="4">
    <source>
        <dbReference type="EMBL" id="MVZ61054.1"/>
    </source>
</evidence>
<dbReference type="InterPro" id="IPR032508">
    <property type="entry name" value="FecR_C"/>
</dbReference>
<feature type="domain" description="FecR protein" evidence="2">
    <location>
        <begin position="158"/>
        <end position="253"/>
    </location>
</feature>
<name>A0A6N8KW70_9SPHI</name>
<evidence type="ECO:0000313" key="5">
    <source>
        <dbReference type="Proteomes" id="UP000435036"/>
    </source>
</evidence>
<proteinExistence type="predicted"/>
<protein>
    <submittedName>
        <fullName evidence="4">DUF4974 domain-containing protein</fullName>
    </submittedName>
</protein>